<protein>
    <submittedName>
        <fullName evidence="2">954_t:CDS:1</fullName>
    </submittedName>
</protein>
<accession>A0A9N8YZ30</accession>
<dbReference type="AlphaFoldDB" id="A0A9N8YZ30"/>
<dbReference type="Proteomes" id="UP000789342">
    <property type="component" value="Unassembled WGS sequence"/>
</dbReference>
<proteinExistence type="predicted"/>
<comment type="caution">
    <text evidence="2">The sequence shown here is derived from an EMBL/GenBank/DDBJ whole genome shotgun (WGS) entry which is preliminary data.</text>
</comment>
<feature type="region of interest" description="Disordered" evidence="1">
    <location>
        <begin position="290"/>
        <end position="310"/>
    </location>
</feature>
<dbReference type="EMBL" id="CAJVPV010000492">
    <property type="protein sequence ID" value="CAG8459634.1"/>
    <property type="molecule type" value="Genomic_DNA"/>
</dbReference>
<name>A0A9N8YZ30_9GLOM</name>
<evidence type="ECO:0000313" key="2">
    <source>
        <dbReference type="EMBL" id="CAG8459634.1"/>
    </source>
</evidence>
<keyword evidence="3" id="KW-1185">Reference proteome</keyword>
<sequence length="331" mass="37477">MFCPKKEVKYGYSRESSGDVARIITPPKLKKIHLTPVNTKFVIYGTRADILSWMLENEDMIVEYNSTDSGAFSPPSSPHLSPIPSPFLSATTNASTEILSSSPSSVLSTSSTKSNLSSSTNNLTFDLFGQPIRNSQILSDDLVFYRPLTFAMNYLPWMDMTLEIRPSDPVKDARYDPVRRVILKSGLTLGEISHALDKSWKNPLPDNINNYIRKSKSASTSDDEDELDAFESQQKYHKFLEWMPKSFMKQTLPIADSWYRKFETSPVPPPGVLTPYDIKIVDEVDASREKVMDSKKAEAEKDKEEEIGDLPNYENAFNDLLLERGSTVRRH</sequence>
<dbReference type="OrthoDB" id="2407359at2759"/>
<gene>
    <name evidence="2" type="ORF">AMORRO_LOCUS1332</name>
</gene>
<evidence type="ECO:0000256" key="1">
    <source>
        <dbReference type="SAM" id="MobiDB-lite"/>
    </source>
</evidence>
<organism evidence="2 3">
    <name type="scientific">Acaulospora morrowiae</name>
    <dbReference type="NCBI Taxonomy" id="94023"/>
    <lineage>
        <taxon>Eukaryota</taxon>
        <taxon>Fungi</taxon>
        <taxon>Fungi incertae sedis</taxon>
        <taxon>Mucoromycota</taxon>
        <taxon>Glomeromycotina</taxon>
        <taxon>Glomeromycetes</taxon>
        <taxon>Diversisporales</taxon>
        <taxon>Acaulosporaceae</taxon>
        <taxon>Acaulospora</taxon>
    </lineage>
</organism>
<reference evidence="2" key="1">
    <citation type="submission" date="2021-06" db="EMBL/GenBank/DDBJ databases">
        <authorList>
            <person name="Kallberg Y."/>
            <person name="Tangrot J."/>
            <person name="Rosling A."/>
        </authorList>
    </citation>
    <scope>NUCLEOTIDE SEQUENCE</scope>
    <source>
        <strain evidence="2">CL551</strain>
    </source>
</reference>
<feature type="compositionally biased region" description="Basic and acidic residues" evidence="1">
    <location>
        <begin position="290"/>
        <end position="304"/>
    </location>
</feature>
<evidence type="ECO:0000313" key="3">
    <source>
        <dbReference type="Proteomes" id="UP000789342"/>
    </source>
</evidence>